<keyword evidence="3 7" id="KW-0963">Cytoplasm</keyword>
<dbReference type="Proteomes" id="UP001232148">
    <property type="component" value="Unassembled WGS sequence"/>
</dbReference>
<evidence type="ECO:0000256" key="2">
    <source>
        <dbReference type="ARBA" id="ARBA00010349"/>
    </source>
</evidence>
<evidence type="ECO:0000313" key="9">
    <source>
        <dbReference type="EMBL" id="KAK2034390.1"/>
    </source>
</evidence>
<keyword evidence="6 7" id="KW-0687">Ribonucleoprotein</keyword>
<dbReference type="GO" id="GO:0006614">
    <property type="term" value="P:SRP-dependent cotranslational protein targeting to membrane"/>
    <property type="evidence" value="ECO:0007669"/>
    <property type="project" value="UniProtKB-UniRule"/>
</dbReference>
<dbReference type="AlphaFoldDB" id="A0AAD9HSJ8"/>
<dbReference type="EMBL" id="MU842815">
    <property type="protein sequence ID" value="KAK2034390.1"/>
    <property type="molecule type" value="Genomic_DNA"/>
</dbReference>
<sequence>MSGHLSQDEFFGKLVDLFEQRKGDGHGSVFLVQKRCMTITASVSLLLLISYEQGLPSPTAVDPFPDLHPAKPLPVIIHATNGKSKTHRDTKVKLSTIVEPDDMEAFYARYADICKAGMAALKPRDRSKKKAKARKKKGGATTAVAAS</sequence>
<reference evidence="9" key="1">
    <citation type="submission" date="2021-06" db="EMBL/GenBank/DDBJ databases">
        <title>Comparative genomics, transcriptomics and evolutionary studies reveal genomic signatures of adaptation to plant cell wall in hemibiotrophic fungi.</title>
        <authorList>
            <consortium name="DOE Joint Genome Institute"/>
            <person name="Baroncelli R."/>
            <person name="Diaz J.F."/>
            <person name="Benocci T."/>
            <person name="Peng M."/>
            <person name="Battaglia E."/>
            <person name="Haridas S."/>
            <person name="Andreopoulos W."/>
            <person name="Labutti K."/>
            <person name="Pangilinan J."/>
            <person name="Floch G.L."/>
            <person name="Makela M.R."/>
            <person name="Henrissat B."/>
            <person name="Grigoriev I.V."/>
            <person name="Crouch J.A."/>
            <person name="De Vries R.P."/>
            <person name="Sukno S.A."/>
            <person name="Thon M.R."/>
        </authorList>
    </citation>
    <scope>NUCLEOTIDE SEQUENCE</scope>
    <source>
        <strain evidence="9">MAFF235873</strain>
    </source>
</reference>
<dbReference type="SUPFAM" id="SSF54762">
    <property type="entry name" value="Signal recognition particle alu RNA binding heterodimer, SRP9/14"/>
    <property type="match status" value="1"/>
</dbReference>
<evidence type="ECO:0000256" key="7">
    <source>
        <dbReference type="RuleBase" id="RU368100"/>
    </source>
</evidence>
<dbReference type="InterPro" id="IPR003210">
    <property type="entry name" value="Signal_recog_particle_SRP14"/>
</dbReference>
<proteinExistence type="inferred from homology"/>
<evidence type="ECO:0000256" key="4">
    <source>
        <dbReference type="ARBA" id="ARBA00022884"/>
    </source>
</evidence>
<dbReference type="PANTHER" id="PTHR12013">
    <property type="entry name" value="SIGNAL RECOGNITION PARTICLE 14 KD PROTEIN"/>
    <property type="match status" value="1"/>
</dbReference>
<organism evidence="9 10">
    <name type="scientific">Colletotrichum zoysiae</name>
    <dbReference type="NCBI Taxonomy" id="1216348"/>
    <lineage>
        <taxon>Eukaryota</taxon>
        <taxon>Fungi</taxon>
        <taxon>Dikarya</taxon>
        <taxon>Ascomycota</taxon>
        <taxon>Pezizomycotina</taxon>
        <taxon>Sordariomycetes</taxon>
        <taxon>Hypocreomycetidae</taxon>
        <taxon>Glomerellales</taxon>
        <taxon>Glomerellaceae</taxon>
        <taxon>Colletotrichum</taxon>
        <taxon>Colletotrichum graminicola species complex</taxon>
    </lineage>
</organism>
<feature type="region of interest" description="Disordered" evidence="8">
    <location>
        <begin position="121"/>
        <end position="147"/>
    </location>
</feature>
<dbReference type="InterPro" id="IPR009018">
    <property type="entry name" value="Signal_recog_particle_SRP9/14"/>
</dbReference>
<protein>
    <recommendedName>
        <fullName evidence="7">Signal recognition particle subunit SRP14</fullName>
    </recommendedName>
    <alternativeName>
        <fullName evidence="7">Signal recognition particle 14 kDa protein</fullName>
    </alternativeName>
</protein>
<dbReference type="GO" id="GO:0005786">
    <property type="term" value="C:signal recognition particle, endoplasmic reticulum targeting"/>
    <property type="evidence" value="ECO:0007669"/>
    <property type="project" value="UniProtKB-UniRule"/>
</dbReference>
<dbReference type="Pfam" id="PF02290">
    <property type="entry name" value="SRP14"/>
    <property type="match status" value="1"/>
</dbReference>
<feature type="compositionally biased region" description="Basic residues" evidence="8">
    <location>
        <begin position="125"/>
        <end position="138"/>
    </location>
</feature>
<keyword evidence="5 7" id="KW-0733">Signal recognition particle</keyword>
<evidence type="ECO:0000313" key="10">
    <source>
        <dbReference type="Proteomes" id="UP001232148"/>
    </source>
</evidence>
<comment type="subcellular location">
    <subcellularLocation>
        <location evidence="1 7">Cytoplasm</location>
    </subcellularLocation>
</comment>
<evidence type="ECO:0000256" key="5">
    <source>
        <dbReference type="ARBA" id="ARBA00023135"/>
    </source>
</evidence>
<dbReference type="Gene3D" id="3.30.720.10">
    <property type="entry name" value="Signal recognition particle alu RNA binding heterodimer, srp9/1"/>
    <property type="match status" value="1"/>
</dbReference>
<keyword evidence="4 7" id="KW-0694">RNA-binding</keyword>
<comment type="caution">
    <text evidence="9">The sequence shown here is derived from an EMBL/GenBank/DDBJ whole genome shotgun (WGS) entry which is preliminary data.</text>
</comment>
<comment type="similarity">
    <text evidence="2 7">Belongs to the SRP14 family.</text>
</comment>
<dbReference type="GO" id="GO:0008312">
    <property type="term" value="F:7S RNA binding"/>
    <property type="evidence" value="ECO:0007669"/>
    <property type="project" value="UniProtKB-UniRule"/>
</dbReference>
<evidence type="ECO:0000256" key="6">
    <source>
        <dbReference type="ARBA" id="ARBA00023274"/>
    </source>
</evidence>
<evidence type="ECO:0000256" key="1">
    <source>
        <dbReference type="ARBA" id="ARBA00004496"/>
    </source>
</evidence>
<keyword evidence="10" id="KW-1185">Reference proteome</keyword>
<accession>A0AAD9HSJ8</accession>
<gene>
    <name evidence="9" type="ORF">LX32DRAFT_608924</name>
</gene>
<comment type="subunit">
    <text evidence="7">Component of a fungal signal recognition particle (SRP) complex that consists of a 7SL RNA molecule (scR1) and at least six protein subunits: SRP72, SRP68, SRP54, SEC65, SRP21 and SRP14.</text>
</comment>
<evidence type="ECO:0000256" key="3">
    <source>
        <dbReference type="ARBA" id="ARBA00022490"/>
    </source>
</evidence>
<name>A0AAD9HSJ8_9PEZI</name>
<comment type="function">
    <text evidence="7">Component of the signal recognition particle (SRP) complex, a ribonucleoprotein complex that mediates the cotranslational targeting of secretory and membrane proteins to the endoplasmic reticulum (ER).</text>
</comment>
<dbReference type="GO" id="GO:0030942">
    <property type="term" value="F:endoplasmic reticulum signal peptide binding"/>
    <property type="evidence" value="ECO:0007669"/>
    <property type="project" value="UniProtKB-UniRule"/>
</dbReference>
<evidence type="ECO:0000256" key="8">
    <source>
        <dbReference type="SAM" id="MobiDB-lite"/>
    </source>
</evidence>